<keyword evidence="4" id="KW-0255">Endonuclease</keyword>
<evidence type="ECO:0000313" key="12">
    <source>
        <dbReference type="EMBL" id="KAL0927964.1"/>
    </source>
</evidence>
<evidence type="ECO:0000256" key="7">
    <source>
        <dbReference type="ARBA" id="ARBA00023158"/>
    </source>
</evidence>
<keyword evidence="7" id="KW-0943">RNA-mediated gene silencing</keyword>
<evidence type="ECO:0000259" key="11">
    <source>
        <dbReference type="Pfam" id="PF17942"/>
    </source>
</evidence>
<dbReference type="Pfam" id="PF13589">
    <property type="entry name" value="HATPase_c_3"/>
    <property type="match status" value="1"/>
</dbReference>
<keyword evidence="3" id="KW-0540">Nuclease</keyword>
<dbReference type="PANTHER" id="PTHR23336">
    <property type="entry name" value="ZINC FINGER CW-TYPE COILED-COIL DOMAIN PROTEIN 3"/>
    <property type="match status" value="1"/>
</dbReference>
<accession>A0ABD0VSC5</accession>
<gene>
    <name evidence="12" type="ORF">M5K25_002192</name>
</gene>
<dbReference type="Pfam" id="PF17942">
    <property type="entry name" value="Morc6_S5"/>
    <property type="match status" value="1"/>
</dbReference>
<keyword evidence="8" id="KW-0234">DNA repair</keyword>
<evidence type="ECO:0000256" key="9">
    <source>
        <dbReference type="ARBA" id="ARBA00023242"/>
    </source>
</evidence>
<dbReference type="SUPFAM" id="SSF55874">
    <property type="entry name" value="ATPase domain of HSP90 chaperone/DNA topoisomerase II/histidine kinase"/>
    <property type="match status" value="1"/>
</dbReference>
<dbReference type="GO" id="GO:0005634">
    <property type="term" value="C:nucleus"/>
    <property type="evidence" value="ECO:0007669"/>
    <property type="project" value="UniProtKB-SubCell"/>
</dbReference>
<dbReference type="GO" id="GO:0004519">
    <property type="term" value="F:endonuclease activity"/>
    <property type="evidence" value="ECO:0007669"/>
    <property type="project" value="UniProtKB-KW"/>
</dbReference>
<protein>
    <recommendedName>
        <fullName evidence="11">Morc S5 domain-containing protein</fullName>
    </recommendedName>
</protein>
<comment type="similarity">
    <text evidence="2">Belongs to the MORC ATPase protein family.</text>
</comment>
<sequence>MEGMHLHPLVGEKTIKKRMEDLNGTGFLEIGRIDGLRNSSLSEIRNSSLNPSSQCSTSHKFLPHCRQFWKAGDYSAVDATQPTSKTYQNRMRVHPKFLHSNATSHKWAFGAIAELLDNAVDEACNGATSVIIDKIANFGGSHALLIQDDGGGMDPESIRHCMSFGFSNKQSNSSIGQYGNGFKTSTMRLGPDVIVFSRSCKERSLTQSVGILSYTFLRKTGCDDVLVPMVDYNFNPLTGGFVRMIRHSEKHFRDNLSALLRWSPFSKEEELLNQFNHIKGRGTRIIVFNLWLNDNGDPELDFDTNEKDILISGTPKEMHSSWFARDLNEGHIGNRFHYSLRAYASILYLRLPENFKIFLRGHLVDPHYIAEDLLYKQCIKYKPQVASTIESEEIGTVIGFVNGAPHLDIHGFNIYHRCRLIMPFWRVVHKCKGVVGVLQVDCLKPTHDKQDFERSDVFLKLEIRLKCMALEYWKYHCHLVGYTPKVASSKELPADYRLYNQETFESVQEALPKRRKCAQDVEEADVSQPQSSFTRLKSILANCGESSHAVLPENENYGENIYATEALKLQSVTSGDAPAHKTKPQIQIQHGKRDRNQAFITMVQRREQLTQQCMELEKSVEELTHKKQELISELEVVLLVHDDLCAELKYTGKMVRL</sequence>
<dbReference type="InterPro" id="IPR045261">
    <property type="entry name" value="MORC_ATPase"/>
</dbReference>
<feature type="domain" description="Morc S5" evidence="11">
    <location>
        <begin position="338"/>
        <end position="473"/>
    </location>
</feature>
<dbReference type="GO" id="GO:0031047">
    <property type="term" value="P:regulatory ncRNA-mediated gene silencing"/>
    <property type="evidence" value="ECO:0007669"/>
    <property type="project" value="UniProtKB-KW"/>
</dbReference>
<keyword evidence="9" id="KW-0539">Nucleus</keyword>
<proteinExistence type="inferred from homology"/>
<keyword evidence="6 10" id="KW-0175">Coiled coil</keyword>
<evidence type="ECO:0000256" key="2">
    <source>
        <dbReference type="ARBA" id="ARBA00007845"/>
    </source>
</evidence>
<dbReference type="InterPro" id="IPR036890">
    <property type="entry name" value="HATPase_C_sf"/>
</dbReference>
<evidence type="ECO:0000256" key="1">
    <source>
        <dbReference type="ARBA" id="ARBA00004123"/>
    </source>
</evidence>
<dbReference type="InterPro" id="IPR041006">
    <property type="entry name" value="Morc_S5"/>
</dbReference>
<dbReference type="GO" id="GO:0031349">
    <property type="term" value="P:positive regulation of defense response"/>
    <property type="evidence" value="ECO:0007669"/>
    <property type="project" value="UniProtKB-ARBA"/>
</dbReference>
<evidence type="ECO:0000256" key="5">
    <source>
        <dbReference type="ARBA" id="ARBA00022763"/>
    </source>
</evidence>
<keyword evidence="4" id="KW-0378">Hydrolase</keyword>
<evidence type="ECO:0000313" key="13">
    <source>
        <dbReference type="Proteomes" id="UP001552299"/>
    </source>
</evidence>
<keyword evidence="13" id="KW-1185">Reference proteome</keyword>
<dbReference type="Proteomes" id="UP001552299">
    <property type="component" value="Unassembled WGS sequence"/>
</dbReference>
<dbReference type="EMBL" id="JANQDX010000002">
    <property type="protein sequence ID" value="KAL0927964.1"/>
    <property type="molecule type" value="Genomic_DNA"/>
</dbReference>
<keyword evidence="5" id="KW-0227">DNA damage</keyword>
<evidence type="ECO:0000256" key="8">
    <source>
        <dbReference type="ARBA" id="ARBA00023204"/>
    </source>
</evidence>
<dbReference type="PANTHER" id="PTHR23336:SF44">
    <property type="entry name" value="PROTEIN MICRORCHIDIA 6"/>
    <property type="match status" value="1"/>
</dbReference>
<feature type="coiled-coil region" evidence="10">
    <location>
        <begin position="606"/>
        <end position="633"/>
    </location>
</feature>
<evidence type="ECO:0000256" key="4">
    <source>
        <dbReference type="ARBA" id="ARBA00022759"/>
    </source>
</evidence>
<evidence type="ECO:0000256" key="6">
    <source>
        <dbReference type="ARBA" id="ARBA00023054"/>
    </source>
</evidence>
<dbReference type="AlphaFoldDB" id="A0ABD0VSC5"/>
<organism evidence="12 13">
    <name type="scientific">Dendrobium thyrsiflorum</name>
    <name type="common">Pinecone-like raceme dendrobium</name>
    <name type="synonym">Orchid</name>
    <dbReference type="NCBI Taxonomy" id="117978"/>
    <lineage>
        <taxon>Eukaryota</taxon>
        <taxon>Viridiplantae</taxon>
        <taxon>Streptophyta</taxon>
        <taxon>Embryophyta</taxon>
        <taxon>Tracheophyta</taxon>
        <taxon>Spermatophyta</taxon>
        <taxon>Magnoliopsida</taxon>
        <taxon>Liliopsida</taxon>
        <taxon>Asparagales</taxon>
        <taxon>Orchidaceae</taxon>
        <taxon>Epidendroideae</taxon>
        <taxon>Malaxideae</taxon>
        <taxon>Dendrobiinae</taxon>
        <taxon>Dendrobium</taxon>
    </lineage>
</organism>
<dbReference type="Gene3D" id="3.30.565.10">
    <property type="entry name" value="Histidine kinase-like ATPase, C-terminal domain"/>
    <property type="match status" value="1"/>
</dbReference>
<reference evidence="12 13" key="1">
    <citation type="journal article" date="2024" name="Plant Biotechnol. J.">
        <title>Dendrobium thyrsiflorum genome and its molecular insights into genes involved in important horticultural traits.</title>
        <authorList>
            <person name="Chen B."/>
            <person name="Wang J.Y."/>
            <person name="Zheng P.J."/>
            <person name="Li K.L."/>
            <person name="Liang Y.M."/>
            <person name="Chen X.F."/>
            <person name="Zhang C."/>
            <person name="Zhao X."/>
            <person name="He X."/>
            <person name="Zhang G.Q."/>
            <person name="Liu Z.J."/>
            <person name="Xu Q."/>
        </authorList>
    </citation>
    <scope>NUCLEOTIDE SEQUENCE [LARGE SCALE GENOMIC DNA]</scope>
    <source>
        <strain evidence="12">GZMU011</strain>
    </source>
</reference>
<comment type="subcellular location">
    <subcellularLocation>
        <location evidence="1">Nucleus</location>
    </subcellularLocation>
</comment>
<evidence type="ECO:0000256" key="10">
    <source>
        <dbReference type="SAM" id="Coils"/>
    </source>
</evidence>
<comment type="caution">
    <text evidence="12">The sequence shown here is derived from an EMBL/GenBank/DDBJ whole genome shotgun (WGS) entry which is preliminary data.</text>
</comment>
<name>A0ABD0VSC5_DENTH</name>
<evidence type="ECO:0000256" key="3">
    <source>
        <dbReference type="ARBA" id="ARBA00022722"/>
    </source>
</evidence>
<dbReference type="GO" id="GO:0006281">
    <property type="term" value="P:DNA repair"/>
    <property type="evidence" value="ECO:0007669"/>
    <property type="project" value="UniProtKB-KW"/>
</dbReference>